<feature type="transmembrane region" description="Helical" evidence="6">
    <location>
        <begin position="35"/>
        <end position="56"/>
    </location>
</feature>
<keyword evidence="5 6" id="KW-0472">Membrane</keyword>
<dbReference type="AlphaFoldDB" id="A0A1M4TAD4"/>
<feature type="transmembrane region" description="Helical" evidence="6">
    <location>
        <begin position="434"/>
        <end position="455"/>
    </location>
</feature>
<feature type="transmembrane region" description="Helical" evidence="6">
    <location>
        <begin position="397"/>
        <end position="414"/>
    </location>
</feature>
<feature type="transmembrane region" description="Helical" evidence="6">
    <location>
        <begin position="358"/>
        <end position="377"/>
    </location>
</feature>
<evidence type="ECO:0000256" key="7">
    <source>
        <dbReference type="SAM" id="SignalP"/>
    </source>
</evidence>
<organism evidence="9 10">
    <name type="scientific">Clostridium fallax</name>
    <dbReference type="NCBI Taxonomy" id="1533"/>
    <lineage>
        <taxon>Bacteria</taxon>
        <taxon>Bacillati</taxon>
        <taxon>Bacillota</taxon>
        <taxon>Clostridia</taxon>
        <taxon>Eubacteriales</taxon>
        <taxon>Clostridiaceae</taxon>
        <taxon>Clostridium</taxon>
    </lineage>
</organism>
<evidence type="ECO:0000256" key="2">
    <source>
        <dbReference type="ARBA" id="ARBA00022475"/>
    </source>
</evidence>
<feature type="transmembrane region" description="Helical" evidence="6">
    <location>
        <begin position="106"/>
        <end position="123"/>
    </location>
</feature>
<evidence type="ECO:0000313" key="9">
    <source>
        <dbReference type="EMBL" id="SHE41385.1"/>
    </source>
</evidence>
<evidence type="ECO:0000256" key="1">
    <source>
        <dbReference type="ARBA" id="ARBA00004651"/>
    </source>
</evidence>
<dbReference type="Proteomes" id="UP000184035">
    <property type="component" value="Unassembled WGS sequence"/>
</dbReference>
<keyword evidence="10" id="KW-1185">Reference proteome</keyword>
<name>A0A1M4TAD4_9CLOT</name>
<evidence type="ECO:0000256" key="3">
    <source>
        <dbReference type="ARBA" id="ARBA00022692"/>
    </source>
</evidence>
<dbReference type="PANTHER" id="PTHR43478:SF1">
    <property type="entry name" value="NA+_H+ ANTIPORTER NHAC-LIKE C-TERMINAL DOMAIN-CONTAINING PROTEIN"/>
    <property type="match status" value="1"/>
</dbReference>
<feature type="transmembrane region" description="Helical" evidence="6">
    <location>
        <begin position="546"/>
        <end position="565"/>
    </location>
</feature>
<dbReference type="OrthoDB" id="9762978at2"/>
<keyword evidence="4 6" id="KW-1133">Transmembrane helix</keyword>
<feature type="transmembrane region" description="Helical" evidence="6">
    <location>
        <begin position="299"/>
        <end position="318"/>
    </location>
</feature>
<keyword evidence="2" id="KW-1003">Cell membrane</keyword>
<dbReference type="RefSeq" id="WP_072892511.1">
    <property type="nucleotide sequence ID" value="NZ_FQVM01000002.1"/>
</dbReference>
<comment type="subcellular location">
    <subcellularLocation>
        <location evidence="1">Cell membrane</location>
        <topology evidence="1">Multi-pass membrane protein</topology>
    </subcellularLocation>
</comment>
<dbReference type="InterPro" id="IPR018461">
    <property type="entry name" value="Na/H_Antiport_NhaC-like_C"/>
</dbReference>
<evidence type="ECO:0000256" key="4">
    <source>
        <dbReference type="ARBA" id="ARBA00022989"/>
    </source>
</evidence>
<feature type="transmembrane region" description="Helical" evidence="6">
    <location>
        <begin position="522"/>
        <end position="540"/>
    </location>
</feature>
<dbReference type="Pfam" id="PF03553">
    <property type="entry name" value="Na_H_antiporter"/>
    <property type="match status" value="2"/>
</dbReference>
<feature type="chain" id="PRO_5012702595" evidence="7">
    <location>
        <begin position="26"/>
        <end position="580"/>
    </location>
</feature>
<proteinExistence type="predicted"/>
<feature type="transmembrane region" description="Helical" evidence="6">
    <location>
        <begin position="185"/>
        <end position="208"/>
    </location>
</feature>
<dbReference type="PANTHER" id="PTHR43478">
    <property type="entry name" value="NA+/H+ ANTIPORTER-RELATED"/>
    <property type="match status" value="1"/>
</dbReference>
<keyword evidence="3 6" id="KW-0812">Transmembrane</keyword>
<keyword evidence="7" id="KW-0732">Signal</keyword>
<protein>
    <submittedName>
        <fullName evidence="9">Transporter, NhaC family</fullName>
    </submittedName>
</protein>
<dbReference type="GO" id="GO:0005886">
    <property type="term" value="C:plasma membrane"/>
    <property type="evidence" value="ECO:0007669"/>
    <property type="project" value="UniProtKB-SubCell"/>
</dbReference>
<feature type="transmembrane region" description="Helical" evidence="6">
    <location>
        <begin position="239"/>
        <end position="259"/>
    </location>
</feature>
<gene>
    <name evidence="9" type="ORF">SAMN05443638_10295</name>
</gene>
<feature type="signal peptide" evidence="7">
    <location>
        <begin position="1"/>
        <end position="25"/>
    </location>
</feature>
<feature type="domain" description="Na+/H+ antiporter NhaC-like C-terminal" evidence="8">
    <location>
        <begin position="202"/>
        <end position="536"/>
    </location>
</feature>
<accession>A0A1M4TAD4</accession>
<reference evidence="9 10" key="1">
    <citation type="submission" date="2016-11" db="EMBL/GenBank/DDBJ databases">
        <authorList>
            <person name="Jaros S."/>
            <person name="Januszkiewicz K."/>
            <person name="Wedrychowicz H."/>
        </authorList>
    </citation>
    <scope>NUCLEOTIDE SEQUENCE [LARGE SCALE GENOMIC DNA]</scope>
    <source>
        <strain evidence="9 10">DSM 2631</strain>
    </source>
</reference>
<sequence>MKTKGFKLFLMTLIMTLMTSTIVFAADGDIAQSNAIKFGLWTILPPLVAIILAFITKNVIVSLFLGTITGCVMLQLQGNNIFFAIINGFLTFVERALDSIADPWNAGIVLQVLAIGGVINLVAKMGGAKAIAEALAKRAKTPRSAQIVAWFLGILVFFDDYANSLIVGPIMRPVTDKLKISREKLAFIIDATAAPIAGLAVISTWIGLEIGLIKDGFINGIGEQVDAFGIFLQTIPYRFYNILILAFVVITAVTLREFGPMRKAEIRARNGKVKKEELDTKVGNESSDLEPKKGIKPSVWNAIVPIGTLIVFALIGFYHNGWTAIVGGDDLSLIESIKSSPMAFNSIQQIFSNADASIVLFQSALIASIVAIAMAVFKKIYKVSEAIEVWIDGMKGLIITGVILILAWSLSSVIKDLGTAKYLVGILSSAIPKILLPSIIFILGSIISFATGTAYGTMGILMPLAIPLAHSISPDMSYVIISTSAVLTGAIFGDHCSPISDTTILSSMGAGCNHIDHVRTQIWYSIFVAVITVVFGYIPAAMGINIFIVLPVAIGVLAIAVYVIGKPIENIESNKNENVA</sequence>
<evidence type="ECO:0000256" key="6">
    <source>
        <dbReference type="SAM" id="Phobius"/>
    </source>
</evidence>
<dbReference type="EMBL" id="FQVM01000002">
    <property type="protein sequence ID" value="SHE41385.1"/>
    <property type="molecule type" value="Genomic_DNA"/>
</dbReference>
<feature type="transmembrane region" description="Helical" evidence="6">
    <location>
        <begin position="63"/>
        <end position="86"/>
    </location>
</feature>
<evidence type="ECO:0000313" key="10">
    <source>
        <dbReference type="Proteomes" id="UP000184035"/>
    </source>
</evidence>
<evidence type="ECO:0000256" key="5">
    <source>
        <dbReference type="ARBA" id="ARBA00023136"/>
    </source>
</evidence>
<feature type="domain" description="Na+/H+ antiporter NhaC-like C-terminal" evidence="8">
    <location>
        <begin position="13"/>
        <end position="196"/>
    </location>
</feature>
<dbReference type="STRING" id="1533.SAMN05443638_10295"/>
<evidence type="ECO:0000259" key="8">
    <source>
        <dbReference type="Pfam" id="PF03553"/>
    </source>
</evidence>